<proteinExistence type="predicted"/>
<dbReference type="EMBL" id="AP022563">
    <property type="protein sequence ID" value="BBX20281.1"/>
    <property type="molecule type" value="Genomic_DNA"/>
</dbReference>
<dbReference type="RefSeq" id="WP_098001719.1">
    <property type="nucleotide sequence ID" value="NZ_AP022563.1"/>
</dbReference>
<accession>A0A7I7K9T8</accession>
<dbReference type="Pfam" id="PF10604">
    <property type="entry name" value="Polyketide_cyc2"/>
    <property type="match status" value="1"/>
</dbReference>
<dbReference type="Proteomes" id="UP000467006">
    <property type="component" value="Chromosome"/>
</dbReference>
<name>A0A7I7K9T8_9MYCO</name>
<dbReference type="SUPFAM" id="SSF55961">
    <property type="entry name" value="Bet v1-like"/>
    <property type="match status" value="1"/>
</dbReference>
<keyword evidence="2" id="KW-1185">Reference proteome</keyword>
<dbReference type="KEGG" id="mdu:MDUV_51410"/>
<sequence length="153" mass="17004">MAAPKLQAQIDINAPVDKVWSLVSDLSKMPQWSPQCRYMKALGGVRPGARTINFNRRGLLFWPTTSRITEFVPQKKLAFRVNENNTVWSYELEPTEAGTRLIETRHAENGTSAMSNFLVGKFMGGVPSFEDELVEGMNASLTRIKNAAEGNAS</sequence>
<gene>
    <name evidence="1" type="ORF">MDUV_51410</name>
</gene>
<organism evidence="1 2">
    <name type="scientific">Mycolicibacterium duvalii</name>
    <dbReference type="NCBI Taxonomy" id="39688"/>
    <lineage>
        <taxon>Bacteria</taxon>
        <taxon>Bacillati</taxon>
        <taxon>Actinomycetota</taxon>
        <taxon>Actinomycetes</taxon>
        <taxon>Mycobacteriales</taxon>
        <taxon>Mycobacteriaceae</taxon>
        <taxon>Mycolicibacterium</taxon>
    </lineage>
</organism>
<dbReference type="InterPro" id="IPR023393">
    <property type="entry name" value="START-like_dom_sf"/>
</dbReference>
<dbReference type="AlphaFoldDB" id="A0A7I7K9T8"/>
<evidence type="ECO:0000313" key="1">
    <source>
        <dbReference type="EMBL" id="BBX20281.1"/>
    </source>
</evidence>
<reference evidence="1 2" key="1">
    <citation type="journal article" date="2019" name="Emerg. Microbes Infect.">
        <title>Comprehensive subspecies identification of 175 nontuberculous mycobacteria species based on 7547 genomic profiles.</title>
        <authorList>
            <person name="Matsumoto Y."/>
            <person name="Kinjo T."/>
            <person name="Motooka D."/>
            <person name="Nabeya D."/>
            <person name="Jung N."/>
            <person name="Uechi K."/>
            <person name="Horii T."/>
            <person name="Iida T."/>
            <person name="Fujita J."/>
            <person name="Nakamura S."/>
        </authorList>
    </citation>
    <scope>NUCLEOTIDE SEQUENCE [LARGE SCALE GENOMIC DNA]</scope>
    <source>
        <strain evidence="1 2">JCM 6396</strain>
    </source>
</reference>
<protein>
    <submittedName>
        <fullName evidence="1">Polyketide cyclase</fullName>
    </submittedName>
</protein>
<evidence type="ECO:0000313" key="2">
    <source>
        <dbReference type="Proteomes" id="UP000467006"/>
    </source>
</evidence>
<dbReference type="InterPro" id="IPR019587">
    <property type="entry name" value="Polyketide_cyclase/dehydratase"/>
</dbReference>
<dbReference type="Gene3D" id="3.30.530.20">
    <property type="match status" value="1"/>
</dbReference>
<dbReference type="CDD" id="cd07812">
    <property type="entry name" value="SRPBCC"/>
    <property type="match status" value="1"/>
</dbReference>
<dbReference type="OrthoDB" id="4618973at2"/>